<evidence type="ECO:0000313" key="3">
    <source>
        <dbReference type="Proteomes" id="UP000800035"/>
    </source>
</evidence>
<keyword evidence="1" id="KW-0812">Transmembrane</keyword>
<reference evidence="2" key="1">
    <citation type="journal article" date="2020" name="Stud. Mycol.">
        <title>101 Dothideomycetes genomes: a test case for predicting lifestyles and emergence of pathogens.</title>
        <authorList>
            <person name="Haridas S."/>
            <person name="Albert R."/>
            <person name="Binder M."/>
            <person name="Bloem J."/>
            <person name="Labutti K."/>
            <person name="Salamov A."/>
            <person name="Andreopoulos B."/>
            <person name="Baker S."/>
            <person name="Barry K."/>
            <person name="Bills G."/>
            <person name="Bluhm B."/>
            <person name="Cannon C."/>
            <person name="Castanera R."/>
            <person name="Culley D."/>
            <person name="Daum C."/>
            <person name="Ezra D."/>
            <person name="Gonzalez J."/>
            <person name="Henrissat B."/>
            <person name="Kuo A."/>
            <person name="Liang C."/>
            <person name="Lipzen A."/>
            <person name="Lutzoni F."/>
            <person name="Magnuson J."/>
            <person name="Mondo S."/>
            <person name="Nolan M."/>
            <person name="Ohm R."/>
            <person name="Pangilinan J."/>
            <person name="Park H.-J."/>
            <person name="Ramirez L."/>
            <person name="Alfaro M."/>
            <person name="Sun H."/>
            <person name="Tritt A."/>
            <person name="Yoshinaga Y."/>
            <person name="Zwiers L.-H."/>
            <person name="Turgeon B."/>
            <person name="Goodwin S."/>
            <person name="Spatafora J."/>
            <person name="Crous P."/>
            <person name="Grigoriev I."/>
        </authorList>
    </citation>
    <scope>NUCLEOTIDE SEQUENCE</scope>
    <source>
        <strain evidence="2">CBS 675.92</strain>
    </source>
</reference>
<keyword evidence="3" id="KW-1185">Reference proteome</keyword>
<proteinExistence type="predicted"/>
<organism evidence="2 3">
    <name type="scientific">Byssothecium circinans</name>
    <dbReference type="NCBI Taxonomy" id="147558"/>
    <lineage>
        <taxon>Eukaryota</taxon>
        <taxon>Fungi</taxon>
        <taxon>Dikarya</taxon>
        <taxon>Ascomycota</taxon>
        <taxon>Pezizomycotina</taxon>
        <taxon>Dothideomycetes</taxon>
        <taxon>Pleosporomycetidae</taxon>
        <taxon>Pleosporales</taxon>
        <taxon>Massarineae</taxon>
        <taxon>Massarinaceae</taxon>
        <taxon>Byssothecium</taxon>
    </lineage>
</organism>
<name>A0A6A5UCF0_9PLEO</name>
<protein>
    <submittedName>
        <fullName evidence="2">Uncharacterized protein</fullName>
    </submittedName>
</protein>
<feature type="transmembrane region" description="Helical" evidence="1">
    <location>
        <begin position="28"/>
        <end position="61"/>
    </location>
</feature>
<dbReference type="EMBL" id="ML976979">
    <property type="protein sequence ID" value="KAF1962605.1"/>
    <property type="molecule type" value="Genomic_DNA"/>
</dbReference>
<dbReference type="AlphaFoldDB" id="A0A6A5UCF0"/>
<sequence length="67" mass="7307">MDCKLGRLTLFYAKGSTCIRLLRVGNPLLYIVVAYNILIIILILSALSLALAFGALVVLSFETSSYP</sequence>
<keyword evidence="1" id="KW-0472">Membrane</keyword>
<dbReference type="Proteomes" id="UP000800035">
    <property type="component" value="Unassembled WGS sequence"/>
</dbReference>
<keyword evidence="1" id="KW-1133">Transmembrane helix</keyword>
<evidence type="ECO:0000256" key="1">
    <source>
        <dbReference type="SAM" id="Phobius"/>
    </source>
</evidence>
<evidence type="ECO:0000313" key="2">
    <source>
        <dbReference type="EMBL" id="KAF1962605.1"/>
    </source>
</evidence>
<accession>A0A6A5UCF0</accession>
<gene>
    <name evidence="2" type="ORF">CC80DRAFT_163619</name>
</gene>